<accession>A0A6J5SDS6</accession>
<proteinExistence type="predicted"/>
<evidence type="ECO:0000313" key="1">
    <source>
        <dbReference type="EMBL" id="CAB4211742.1"/>
    </source>
</evidence>
<organism evidence="1">
    <name type="scientific">uncultured Caudovirales phage</name>
    <dbReference type="NCBI Taxonomy" id="2100421"/>
    <lineage>
        <taxon>Viruses</taxon>
        <taxon>Duplodnaviria</taxon>
        <taxon>Heunggongvirae</taxon>
        <taxon>Uroviricota</taxon>
        <taxon>Caudoviricetes</taxon>
        <taxon>Peduoviridae</taxon>
        <taxon>Maltschvirus</taxon>
        <taxon>Maltschvirus maltsch</taxon>
    </lineage>
</organism>
<gene>
    <name evidence="1" type="ORF">UFOVP1419_15</name>
</gene>
<dbReference type="EMBL" id="LR797377">
    <property type="protein sequence ID" value="CAB4211742.1"/>
    <property type="molecule type" value="Genomic_DNA"/>
</dbReference>
<protein>
    <submittedName>
        <fullName evidence="1">Uncharacterized protein</fullName>
    </submittedName>
</protein>
<sequence length="59" mass="6701">MSKRKKRNFKAYSQCDKCATMCGIVAMATCGRLEFEAIAEGTVHECPEFEAEYWDKLCA</sequence>
<reference evidence="1" key="1">
    <citation type="submission" date="2020-05" db="EMBL/GenBank/DDBJ databases">
        <authorList>
            <person name="Chiriac C."/>
            <person name="Salcher M."/>
            <person name="Ghai R."/>
            <person name="Kavagutti S V."/>
        </authorList>
    </citation>
    <scope>NUCLEOTIDE SEQUENCE</scope>
</reference>
<name>A0A6J5SDS6_9CAUD</name>